<keyword evidence="6" id="KW-0833">Ubl conjugation pathway</keyword>
<evidence type="ECO:0000256" key="14">
    <source>
        <dbReference type="ARBA" id="ARBA00079184"/>
    </source>
</evidence>
<dbReference type="EMBL" id="KQ762882">
    <property type="protein sequence ID" value="OAD55320.1"/>
    <property type="molecule type" value="Genomic_DNA"/>
</dbReference>
<name>A0A310S9I5_9HYME</name>
<accession>A0A310S9I5</accession>
<dbReference type="AlphaFoldDB" id="A0A310S9I5"/>
<evidence type="ECO:0000256" key="13">
    <source>
        <dbReference type="ARBA" id="ARBA00079040"/>
    </source>
</evidence>
<reference evidence="18 19" key="1">
    <citation type="submission" date="2015-07" db="EMBL/GenBank/DDBJ databases">
        <title>The genome of Eufriesea mexicana.</title>
        <authorList>
            <person name="Pan H."/>
            <person name="Kapheim K."/>
        </authorList>
    </citation>
    <scope>NUCLEOTIDE SEQUENCE [LARGE SCALE GENOMIC DNA]</scope>
    <source>
        <strain evidence="18">0111107269</strain>
        <tissue evidence="18">Whole body</tissue>
    </source>
</reference>
<feature type="compositionally biased region" description="Basic residues" evidence="16">
    <location>
        <begin position="465"/>
        <end position="488"/>
    </location>
</feature>
<feature type="compositionally biased region" description="Low complexity" evidence="16">
    <location>
        <begin position="649"/>
        <end position="660"/>
    </location>
</feature>
<gene>
    <name evidence="18" type="ORF">WN48_04834</name>
</gene>
<dbReference type="SUPFAM" id="SSF57850">
    <property type="entry name" value="RING/U-box"/>
    <property type="match status" value="1"/>
</dbReference>
<evidence type="ECO:0000256" key="8">
    <source>
        <dbReference type="ARBA" id="ARBA00023015"/>
    </source>
</evidence>
<keyword evidence="9" id="KW-0804">Transcription</keyword>
<dbReference type="InterPro" id="IPR013083">
    <property type="entry name" value="Znf_RING/FYVE/PHD"/>
</dbReference>
<dbReference type="InterPro" id="IPR001841">
    <property type="entry name" value="Znf_RING"/>
</dbReference>
<evidence type="ECO:0000259" key="17">
    <source>
        <dbReference type="PROSITE" id="PS50089"/>
    </source>
</evidence>
<evidence type="ECO:0000256" key="15">
    <source>
        <dbReference type="PROSITE-ProRule" id="PRU00175"/>
    </source>
</evidence>
<dbReference type="GO" id="GO:0005634">
    <property type="term" value="C:nucleus"/>
    <property type="evidence" value="ECO:0007669"/>
    <property type="project" value="UniProtKB-ARBA"/>
</dbReference>
<evidence type="ECO:0000256" key="5">
    <source>
        <dbReference type="ARBA" id="ARBA00022771"/>
    </source>
</evidence>
<feature type="compositionally biased region" description="Basic and acidic residues" evidence="16">
    <location>
        <begin position="688"/>
        <end position="704"/>
    </location>
</feature>
<dbReference type="FunFam" id="3.30.40.10:FF:000136">
    <property type="entry name" value="E3 ubiquitin-protein ligase Topors"/>
    <property type="match status" value="1"/>
</dbReference>
<evidence type="ECO:0000256" key="2">
    <source>
        <dbReference type="ARBA" id="ARBA00012483"/>
    </source>
</evidence>
<feature type="region of interest" description="Disordered" evidence="16">
    <location>
        <begin position="601"/>
        <end position="766"/>
    </location>
</feature>
<dbReference type="GO" id="GO:0000209">
    <property type="term" value="P:protein polyubiquitination"/>
    <property type="evidence" value="ECO:0007669"/>
    <property type="project" value="TreeGrafter"/>
</dbReference>
<dbReference type="Proteomes" id="UP000250275">
    <property type="component" value="Unassembled WGS sequence"/>
</dbReference>
<dbReference type="GO" id="GO:0061630">
    <property type="term" value="F:ubiquitin protein ligase activity"/>
    <property type="evidence" value="ECO:0007669"/>
    <property type="project" value="UniProtKB-EC"/>
</dbReference>
<keyword evidence="7" id="KW-0862">Zinc</keyword>
<keyword evidence="4" id="KW-0479">Metal-binding</keyword>
<dbReference type="InterPro" id="IPR058745">
    <property type="entry name" value="PWI_Topors"/>
</dbReference>
<evidence type="ECO:0000313" key="18">
    <source>
        <dbReference type="EMBL" id="OAD55320.1"/>
    </source>
</evidence>
<dbReference type="PANTHER" id="PTHR46077:SF1">
    <property type="entry name" value="TOP1 BINDING ARGININE_SERINE RICH PROTEIN, E3 UBIQUITIN LIGASE"/>
    <property type="match status" value="1"/>
</dbReference>
<proteinExistence type="predicted"/>
<feature type="compositionally biased region" description="Basic residues" evidence="16">
    <location>
        <begin position="514"/>
        <end position="526"/>
    </location>
</feature>
<keyword evidence="8" id="KW-0805">Transcription regulation</keyword>
<evidence type="ECO:0000256" key="7">
    <source>
        <dbReference type="ARBA" id="ARBA00022833"/>
    </source>
</evidence>
<dbReference type="OrthoDB" id="365379at2759"/>
<dbReference type="InterPro" id="IPR017907">
    <property type="entry name" value="Znf_RING_CS"/>
</dbReference>
<comment type="catalytic activity">
    <reaction evidence="1">
        <text>S-ubiquitinyl-[E2 ubiquitin-conjugating enzyme]-L-cysteine + [acceptor protein]-L-lysine = [E2 ubiquitin-conjugating enzyme]-L-cysteine + N(6)-ubiquitinyl-[acceptor protein]-L-lysine.</text>
        <dbReference type="EC" id="2.3.2.27"/>
    </reaction>
</comment>
<dbReference type="InterPro" id="IPR018957">
    <property type="entry name" value="Znf_C3HC4_RING-type"/>
</dbReference>
<feature type="compositionally biased region" description="Basic residues" evidence="16">
    <location>
        <begin position="728"/>
        <end position="766"/>
    </location>
</feature>
<feature type="compositionally biased region" description="Basic and acidic residues" evidence="16">
    <location>
        <begin position="533"/>
        <end position="547"/>
    </location>
</feature>
<dbReference type="GO" id="GO:0008270">
    <property type="term" value="F:zinc ion binding"/>
    <property type="evidence" value="ECO:0007669"/>
    <property type="project" value="UniProtKB-KW"/>
</dbReference>
<feature type="region of interest" description="Disordered" evidence="16">
    <location>
        <begin position="1"/>
        <end position="36"/>
    </location>
</feature>
<evidence type="ECO:0000256" key="9">
    <source>
        <dbReference type="ARBA" id="ARBA00023163"/>
    </source>
</evidence>
<evidence type="ECO:0000256" key="1">
    <source>
        <dbReference type="ARBA" id="ARBA00000900"/>
    </source>
</evidence>
<protein>
    <recommendedName>
        <fullName evidence="10">E3 ubiquitin-protein ligase Topors</fullName>
        <ecNumber evidence="2">2.3.2.27</ecNumber>
    </recommendedName>
    <alternativeName>
        <fullName evidence="11">RING-type E3 ubiquitin transferase Topors</fullName>
    </alternativeName>
    <alternativeName>
        <fullName evidence="13">SUMO1-protein E3 ligase Topors</fullName>
    </alternativeName>
    <alternativeName>
        <fullName evidence="12">Topoisomerase I-binding RING finger protein</fullName>
    </alternativeName>
    <alternativeName>
        <fullName evidence="14">Topoisomerase I-binding arginine/serine-rich protein</fullName>
    </alternativeName>
</protein>
<evidence type="ECO:0000256" key="12">
    <source>
        <dbReference type="ARBA" id="ARBA00076940"/>
    </source>
</evidence>
<dbReference type="GO" id="GO:0006513">
    <property type="term" value="P:protein monoubiquitination"/>
    <property type="evidence" value="ECO:0007669"/>
    <property type="project" value="TreeGrafter"/>
</dbReference>
<keyword evidence="5 15" id="KW-0863">Zinc-finger</keyword>
<feature type="domain" description="RING-type" evidence="17">
    <location>
        <begin position="43"/>
        <end position="82"/>
    </location>
</feature>
<evidence type="ECO:0000256" key="6">
    <source>
        <dbReference type="ARBA" id="ARBA00022786"/>
    </source>
</evidence>
<evidence type="ECO:0000313" key="19">
    <source>
        <dbReference type="Proteomes" id="UP000250275"/>
    </source>
</evidence>
<dbReference type="PANTHER" id="PTHR46077">
    <property type="entry name" value="E3 UBIQUITIN-PROTEIN LIGASE TOPORS"/>
    <property type="match status" value="1"/>
</dbReference>
<dbReference type="Pfam" id="PF26084">
    <property type="entry name" value="PWI_Topors"/>
    <property type="match status" value="1"/>
</dbReference>
<evidence type="ECO:0000256" key="10">
    <source>
        <dbReference type="ARBA" id="ARBA00071236"/>
    </source>
</evidence>
<organism evidence="18 19">
    <name type="scientific">Eufriesea mexicana</name>
    <dbReference type="NCBI Taxonomy" id="516756"/>
    <lineage>
        <taxon>Eukaryota</taxon>
        <taxon>Metazoa</taxon>
        <taxon>Ecdysozoa</taxon>
        <taxon>Arthropoda</taxon>
        <taxon>Hexapoda</taxon>
        <taxon>Insecta</taxon>
        <taxon>Pterygota</taxon>
        <taxon>Neoptera</taxon>
        <taxon>Endopterygota</taxon>
        <taxon>Hymenoptera</taxon>
        <taxon>Apocrita</taxon>
        <taxon>Aculeata</taxon>
        <taxon>Apoidea</taxon>
        <taxon>Anthophila</taxon>
        <taxon>Apidae</taxon>
        <taxon>Eufriesea</taxon>
    </lineage>
</organism>
<evidence type="ECO:0000256" key="3">
    <source>
        <dbReference type="ARBA" id="ARBA00022679"/>
    </source>
</evidence>
<dbReference type="CDD" id="cd16574">
    <property type="entry name" value="RING-HC_Topors"/>
    <property type="match status" value="1"/>
</dbReference>
<evidence type="ECO:0000256" key="16">
    <source>
        <dbReference type="SAM" id="MobiDB-lite"/>
    </source>
</evidence>
<dbReference type="Pfam" id="PF00097">
    <property type="entry name" value="zf-C3HC4"/>
    <property type="match status" value="1"/>
</dbReference>
<sequence>MEGPLEIKDSATGAEEPIKSEAPVQNPDSSDRSDGAVSPPPNCSICLGKLVNTSFTDSCLHQFCFTCLLQWSKIKTECPLCKQTFKSIIHNVRSEEDYDQYHIPRELATLDLNFELGHTMDVGTHRFHYRTTMTGHHRRSHEIVLNPEQVARREQLPSIAPQVPMGERLRRRANSADYRRTIYRLGIWATALPDVFGRFRECSADFYRREPRELNRLIPWLNRELQVLLNNNAPHVAYVLGVILDALSQYDIRSAEFRNIIRAHFGTLTDHFVHELLNYARTNFDLVGYDQSVTYLPQGLSNEYVSNVLSPASSSSSTSSDDSDVRVLDEAIDLRMNTEIPSVGPHTLSMPGPSTVGQAFQLEISYNVPDVLTISSDSSSSDNDCEVIGYVKPRHERTPEIIELVSSDSEEINISHVSNDNTQTAASVLYEDIAQPSTSHSIKKRGLTSSSSSSNSDSDSDYTFRRSRKYQSRTRKRIRRNTTSKRRNRSVETRVRNRTSRNLSSSGESDIRKKGPKRNTQRKRRLSSSSDSSSHEIESKPTDEQKSRTSQYSGKGTVRVRKDLIKKETRYSDEESFSSNYTTESDEFIKNVKSRMLPKLKRKYTTGPSDFVTAKSERIIRTRGKARQAPDIKESHRKESRYKNDRQSISRSSSVSSYASQKEKRDSSRRRESQRDMSDDDGNWITRDVSRKDREFKSKTREDILSSSDYDDDFRSHSQCSNYSSKSYTHKKKSKHKDRHKSKRRKRSSSRTHSSNRPRLTRRHPA</sequence>
<feature type="compositionally biased region" description="Basic and acidic residues" evidence="16">
    <location>
        <begin position="560"/>
        <end position="573"/>
    </location>
</feature>
<keyword evidence="19" id="KW-1185">Reference proteome</keyword>
<evidence type="ECO:0000256" key="11">
    <source>
        <dbReference type="ARBA" id="ARBA00076856"/>
    </source>
</evidence>
<dbReference type="PROSITE" id="PS00518">
    <property type="entry name" value="ZF_RING_1"/>
    <property type="match status" value="1"/>
</dbReference>
<dbReference type="EC" id="2.3.2.27" evidence="2"/>
<dbReference type="SMART" id="SM00184">
    <property type="entry name" value="RING"/>
    <property type="match status" value="1"/>
</dbReference>
<feature type="compositionally biased region" description="Basic and acidic residues" evidence="16">
    <location>
        <begin position="661"/>
        <end position="677"/>
    </location>
</feature>
<feature type="compositionally biased region" description="Basic and acidic residues" evidence="16">
    <location>
        <begin position="628"/>
        <end position="648"/>
    </location>
</feature>
<keyword evidence="3" id="KW-0808">Transferase</keyword>
<dbReference type="Gene3D" id="3.30.40.10">
    <property type="entry name" value="Zinc/RING finger domain, C3HC4 (zinc finger)"/>
    <property type="match status" value="1"/>
</dbReference>
<dbReference type="PROSITE" id="PS50089">
    <property type="entry name" value="ZF_RING_2"/>
    <property type="match status" value="1"/>
</dbReference>
<dbReference type="InterPro" id="IPR058746">
    <property type="entry name" value="Znf_RING-type_Topors"/>
</dbReference>
<feature type="region of interest" description="Disordered" evidence="16">
    <location>
        <begin position="436"/>
        <end position="584"/>
    </location>
</feature>
<evidence type="ECO:0000256" key="4">
    <source>
        <dbReference type="ARBA" id="ARBA00022723"/>
    </source>
</evidence>